<keyword evidence="11" id="KW-1185">Reference proteome</keyword>
<dbReference type="PANTHER" id="PTHR11893:SF36">
    <property type="entry name" value="INNEXIN-5"/>
    <property type="match status" value="1"/>
</dbReference>
<dbReference type="PRINTS" id="PR01262">
    <property type="entry name" value="INNEXIN"/>
</dbReference>
<dbReference type="PANTHER" id="PTHR11893">
    <property type="entry name" value="INNEXIN"/>
    <property type="match status" value="1"/>
</dbReference>
<dbReference type="GO" id="GO:0034220">
    <property type="term" value="P:monoatomic ion transmembrane transport"/>
    <property type="evidence" value="ECO:0007669"/>
    <property type="project" value="UniProtKB-KW"/>
</dbReference>
<feature type="transmembrane region" description="Helical" evidence="9">
    <location>
        <begin position="226"/>
        <end position="249"/>
    </location>
</feature>
<dbReference type="EMBL" id="CAJHNH020002628">
    <property type="protein sequence ID" value="CAG5127265.1"/>
    <property type="molecule type" value="Genomic_DNA"/>
</dbReference>
<sequence>MGDFLPDSFSMDSLLAKLTGVVLKQPIRGDDFVDRLHYFVTVAILFLFAFGAGLQEYVGQPINCWTPLDFPAGSDSYHAHINSYCWTHQLRYPRFQRITANNKTTGIWDLKEPQPLIDIGTAFFRWVTLVFVVQAMLFKIPNFIWTRMNTSSGADLQKIRELVLQAQTAENEENKKLKMDEVVAYFENWITGYKSYRIRLVGQHSGTILSVLFCLGKRSGNFLSSLYLSVKFLNLINVMGNFFLMAVFLDVNFWKYGLLVLNSVLSSGDWQDPYSFPRLLICDFILEGGKTGSTTQTAPEVFHIQCSMTLNLLLEKIFVLEWFWMIFLFIVTFVNLVTWWVKTKPPFSTVLFSKTYIKSVESPPSVEVGFTDIEPVSTAPTVPVVSQKGFIEEYLRSDGVLVLRLLELNADRAVVGDVVRHLWDRYRAMQNCKSSLESLDNGLRKDEKDQMAILNRD</sequence>
<comment type="caution">
    <text evidence="10">The sequence shown here is derived from an EMBL/GenBank/DDBJ whole genome shotgun (WGS) entry which is preliminary data.</text>
</comment>
<evidence type="ECO:0000256" key="1">
    <source>
        <dbReference type="ARBA" id="ARBA00004651"/>
    </source>
</evidence>
<evidence type="ECO:0000256" key="9">
    <source>
        <dbReference type="RuleBase" id="RU010713"/>
    </source>
</evidence>
<comment type="function">
    <text evidence="9">Structural component of the gap junctions.</text>
</comment>
<organism evidence="10 11">
    <name type="scientific">Candidula unifasciata</name>
    <dbReference type="NCBI Taxonomy" id="100452"/>
    <lineage>
        <taxon>Eukaryota</taxon>
        <taxon>Metazoa</taxon>
        <taxon>Spiralia</taxon>
        <taxon>Lophotrochozoa</taxon>
        <taxon>Mollusca</taxon>
        <taxon>Gastropoda</taxon>
        <taxon>Heterobranchia</taxon>
        <taxon>Euthyneura</taxon>
        <taxon>Panpulmonata</taxon>
        <taxon>Eupulmonata</taxon>
        <taxon>Stylommatophora</taxon>
        <taxon>Helicina</taxon>
        <taxon>Helicoidea</taxon>
        <taxon>Geomitridae</taxon>
        <taxon>Candidula</taxon>
    </lineage>
</organism>
<dbReference type="Proteomes" id="UP000678393">
    <property type="component" value="Unassembled WGS sequence"/>
</dbReference>
<dbReference type="GO" id="GO:0005886">
    <property type="term" value="C:plasma membrane"/>
    <property type="evidence" value="ECO:0007669"/>
    <property type="project" value="UniProtKB-SubCell"/>
</dbReference>
<gene>
    <name evidence="9" type="primary">inx</name>
    <name evidence="10" type="ORF">CUNI_LOCUS12823</name>
</gene>
<accession>A0A8S3ZH76</accession>
<comment type="subcellular location">
    <subcellularLocation>
        <location evidence="1 9">Cell membrane</location>
        <topology evidence="1 9">Multi-pass membrane protein</topology>
    </subcellularLocation>
</comment>
<evidence type="ECO:0000256" key="4">
    <source>
        <dbReference type="ARBA" id="ARBA00022692"/>
    </source>
</evidence>
<evidence type="ECO:0000256" key="2">
    <source>
        <dbReference type="ARBA" id="ARBA00022448"/>
    </source>
</evidence>
<keyword evidence="5 9" id="KW-1133">Transmembrane helix</keyword>
<dbReference type="GO" id="GO:0005921">
    <property type="term" value="C:gap junction"/>
    <property type="evidence" value="ECO:0007669"/>
    <property type="project" value="UniProtKB-UniRule"/>
</dbReference>
<dbReference type="OrthoDB" id="5867527at2759"/>
<keyword evidence="4 9" id="KW-0812">Transmembrane</keyword>
<feature type="transmembrane region" description="Helical" evidence="9">
    <location>
        <begin position="322"/>
        <end position="341"/>
    </location>
</feature>
<protein>
    <recommendedName>
        <fullName evidence="9">Innexin</fullName>
    </recommendedName>
</protein>
<keyword evidence="6 9" id="KW-0406">Ion transport</keyword>
<evidence type="ECO:0000256" key="7">
    <source>
        <dbReference type="ARBA" id="ARBA00023136"/>
    </source>
</evidence>
<evidence type="ECO:0000313" key="10">
    <source>
        <dbReference type="EMBL" id="CAG5127265.1"/>
    </source>
</evidence>
<keyword evidence="7 9" id="KW-0472">Membrane</keyword>
<dbReference type="InterPro" id="IPR000990">
    <property type="entry name" value="Innexin"/>
</dbReference>
<dbReference type="GO" id="GO:0005243">
    <property type="term" value="F:gap junction channel activity"/>
    <property type="evidence" value="ECO:0007669"/>
    <property type="project" value="TreeGrafter"/>
</dbReference>
<evidence type="ECO:0000256" key="8">
    <source>
        <dbReference type="ARBA" id="ARBA00023303"/>
    </source>
</evidence>
<evidence type="ECO:0000256" key="6">
    <source>
        <dbReference type="ARBA" id="ARBA00023065"/>
    </source>
</evidence>
<feature type="transmembrane region" description="Helical" evidence="9">
    <location>
        <begin position="36"/>
        <end position="54"/>
    </location>
</feature>
<dbReference type="Pfam" id="PF00876">
    <property type="entry name" value="Innexin"/>
    <property type="match status" value="1"/>
</dbReference>
<evidence type="ECO:0000256" key="3">
    <source>
        <dbReference type="ARBA" id="ARBA00022475"/>
    </source>
</evidence>
<proteinExistence type="inferred from homology"/>
<dbReference type="PROSITE" id="PS51013">
    <property type="entry name" value="PANNEXIN"/>
    <property type="match status" value="1"/>
</dbReference>
<keyword evidence="2 9" id="KW-0813">Transport</keyword>
<name>A0A8S3ZH76_9EUPU</name>
<dbReference type="AlphaFoldDB" id="A0A8S3ZH76"/>
<evidence type="ECO:0000256" key="5">
    <source>
        <dbReference type="ARBA" id="ARBA00022989"/>
    </source>
</evidence>
<comment type="similarity">
    <text evidence="9">Belongs to the pannexin family.</text>
</comment>
<keyword evidence="3" id="KW-1003">Cell membrane</keyword>
<evidence type="ECO:0000313" key="11">
    <source>
        <dbReference type="Proteomes" id="UP000678393"/>
    </source>
</evidence>
<keyword evidence="8 9" id="KW-0407">Ion channel</keyword>
<reference evidence="10" key="1">
    <citation type="submission" date="2021-04" db="EMBL/GenBank/DDBJ databases">
        <authorList>
            <consortium name="Molecular Ecology Group"/>
        </authorList>
    </citation>
    <scope>NUCLEOTIDE SEQUENCE</scope>
</reference>
<feature type="transmembrane region" description="Helical" evidence="9">
    <location>
        <begin position="119"/>
        <end position="138"/>
    </location>
</feature>